<feature type="compositionally biased region" description="Low complexity" evidence="1">
    <location>
        <begin position="79"/>
        <end position="92"/>
    </location>
</feature>
<comment type="caution">
    <text evidence="3">The sequence shown here is derived from an EMBL/GenBank/DDBJ whole genome shotgun (WGS) entry which is preliminary data.</text>
</comment>
<feature type="chain" id="PRO_5039406300" evidence="2">
    <location>
        <begin position="25"/>
        <end position="174"/>
    </location>
</feature>
<evidence type="ECO:0000313" key="3">
    <source>
        <dbReference type="EMBL" id="KOT41652.1"/>
    </source>
</evidence>
<dbReference type="GO" id="GO:0008168">
    <property type="term" value="F:methyltransferase activity"/>
    <property type="evidence" value="ECO:0007669"/>
    <property type="project" value="UniProtKB-KW"/>
</dbReference>
<evidence type="ECO:0000256" key="2">
    <source>
        <dbReference type="SAM" id="SignalP"/>
    </source>
</evidence>
<dbReference type="PATRIC" id="fig|36816.3.peg.2138"/>
<feature type="signal peptide" evidence="2">
    <location>
        <begin position="1"/>
        <end position="24"/>
    </location>
</feature>
<dbReference type="PROSITE" id="PS51257">
    <property type="entry name" value="PROKAR_LIPOPROTEIN"/>
    <property type="match status" value="1"/>
</dbReference>
<sequence length="174" mass="18189">MPRTCTRLLAALPLVLLVAVTAGCADGKTSSSEPQGYCPLPEERGPAPSPCITFDWNRRPAENHAYRERVTLTADQQEAAAPRAKAPATALRKPADAETTEDGLRAAAADAVGVRPERIEIRTRGFGVPDHGVLVGGGEDRVCLNGTVDAAGRVDVEVVGRTLDGTCLPGEGGH</sequence>
<proteinExistence type="predicted"/>
<accession>A0A0M8QU40</accession>
<evidence type="ECO:0000256" key="1">
    <source>
        <dbReference type="SAM" id="MobiDB-lite"/>
    </source>
</evidence>
<organism evidence="3 4">
    <name type="scientific">Streptomyces caelestis</name>
    <dbReference type="NCBI Taxonomy" id="36816"/>
    <lineage>
        <taxon>Bacteria</taxon>
        <taxon>Bacillati</taxon>
        <taxon>Actinomycetota</taxon>
        <taxon>Actinomycetes</taxon>
        <taxon>Kitasatosporales</taxon>
        <taxon>Streptomycetaceae</taxon>
        <taxon>Streptomyces</taxon>
    </lineage>
</organism>
<keyword evidence="4" id="KW-1185">Reference proteome</keyword>
<gene>
    <name evidence="3" type="ORF">ADK41_09915</name>
</gene>
<dbReference type="Proteomes" id="UP000037773">
    <property type="component" value="Unassembled WGS sequence"/>
</dbReference>
<feature type="region of interest" description="Disordered" evidence="1">
    <location>
        <begin position="75"/>
        <end position="100"/>
    </location>
</feature>
<evidence type="ECO:0000313" key="4">
    <source>
        <dbReference type="Proteomes" id="UP000037773"/>
    </source>
</evidence>
<dbReference type="GO" id="GO:0032259">
    <property type="term" value="P:methylation"/>
    <property type="evidence" value="ECO:0007669"/>
    <property type="project" value="UniProtKB-KW"/>
</dbReference>
<dbReference type="AlphaFoldDB" id="A0A0M8QU40"/>
<dbReference type="EMBL" id="LGCN01000096">
    <property type="protein sequence ID" value="KOT41652.1"/>
    <property type="molecule type" value="Genomic_DNA"/>
</dbReference>
<protein>
    <submittedName>
        <fullName evidence="3">Precorrin-3B C17-methyltransferase</fullName>
    </submittedName>
</protein>
<dbReference type="OrthoDB" id="4253166at2"/>
<dbReference type="RefSeq" id="WP_030819214.1">
    <property type="nucleotide sequence ID" value="NZ_JBFBKA010000006.1"/>
</dbReference>
<name>A0A0M8QU40_9ACTN</name>
<keyword evidence="2" id="KW-0732">Signal</keyword>
<reference evidence="3 4" key="1">
    <citation type="submission" date="2015-07" db="EMBL/GenBank/DDBJ databases">
        <authorList>
            <person name="Noorani M."/>
        </authorList>
    </citation>
    <scope>NUCLEOTIDE SEQUENCE [LARGE SCALE GENOMIC DNA]</scope>
    <source>
        <strain evidence="3 4">NRRL B-24567</strain>
    </source>
</reference>
<keyword evidence="3" id="KW-0808">Transferase</keyword>
<keyword evidence="3" id="KW-0489">Methyltransferase</keyword>